<dbReference type="InterPro" id="IPR003953">
    <property type="entry name" value="FAD-dep_OxRdtase_2_FAD-bd"/>
</dbReference>
<dbReference type="PANTHER" id="PTHR43400">
    <property type="entry name" value="FUMARATE REDUCTASE"/>
    <property type="match status" value="1"/>
</dbReference>
<dbReference type="Pfam" id="PF00890">
    <property type="entry name" value="FAD_binding_2"/>
    <property type="match status" value="1"/>
</dbReference>
<keyword evidence="3" id="KW-0274">FAD</keyword>
<dbReference type="EMBL" id="AJWY01006171">
    <property type="protein sequence ID" value="EKC67586.1"/>
    <property type="molecule type" value="Genomic_DNA"/>
</dbReference>
<comment type="caution">
    <text evidence="6">The sequence shown here is derived from an EMBL/GenBank/DDBJ whole genome shotgun (WGS) entry which is preliminary data.</text>
</comment>
<proteinExistence type="predicted"/>
<evidence type="ECO:0000256" key="2">
    <source>
        <dbReference type="ARBA" id="ARBA00022630"/>
    </source>
</evidence>
<organism evidence="6">
    <name type="scientific">human gut metagenome</name>
    <dbReference type="NCBI Taxonomy" id="408170"/>
    <lineage>
        <taxon>unclassified sequences</taxon>
        <taxon>metagenomes</taxon>
        <taxon>organismal metagenomes</taxon>
    </lineage>
</organism>
<comment type="cofactor">
    <cofactor evidence="1">
        <name>FAD</name>
        <dbReference type="ChEBI" id="CHEBI:57692"/>
    </cofactor>
</comment>
<dbReference type="GO" id="GO:0008177">
    <property type="term" value="F:succinate dehydrogenase (quinone) activity"/>
    <property type="evidence" value="ECO:0007669"/>
    <property type="project" value="UniProtKB-EC"/>
</dbReference>
<evidence type="ECO:0000256" key="1">
    <source>
        <dbReference type="ARBA" id="ARBA00001974"/>
    </source>
</evidence>
<dbReference type="InterPro" id="IPR050315">
    <property type="entry name" value="FAD-oxidoreductase_2"/>
</dbReference>
<gene>
    <name evidence="6" type="ORF">LEA_09227</name>
</gene>
<feature type="domain" description="FAD-dependent oxidoreductase 2 FAD-binding" evidence="5">
    <location>
        <begin position="45"/>
        <end position="152"/>
    </location>
</feature>
<dbReference type="AlphaFoldDB" id="K1U800"/>
<dbReference type="PANTHER" id="PTHR43400:SF7">
    <property type="entry name" value="FAD-DEPENDENT OXIDOREDUCTASE 2 FAD BINDING DOMAIN-CONTAINING PROTEIN"/>
    <property type="match status" value="1"/>
</dbReference>
<evidence type="ECO:0000256" key="4">
    <source>
        <dbReference type="ARBA" id="ARBA00023002"/>
    </source>
</evidence>
<name>K1U800_9ZZZZ</name>
<evidence type="ECO:0000256" key="3">
    <source>
        <dbReference type="ARBA" id="ARBA00022827"/>
    </source>
</evidence>
<evidence type="ECO:0000259" key="5">
    <source>
        <dbReference type="Pfam" id="PF00890"/>
    </source>
</evidence>
<feature type="non-terminal residue" evidence="6">
    <location>
        <position position="168"/>
    </location>
</feature>
<keyword evidence="2" id="KW-0285">Flavoprotein</keyword>
<evidence type="ECO:0000313" key="6">
    <source>
        <dbReference type="EMBL" id="EKC67586.1"/>
    </source>
</evidence>
<feature type="non-terminal residue" evidence="6">
    <location>
        <position position="1"/>
    </location>
</feature>
<dbReference type="EC" id="1.3.5.1" evidence="6"/>
<dbReference type="InterPro" id="IPR036188">
    <property type="entry name" value="FAD/NAD-bd_sf"/>
</dbReference>
<dbReference type="Gene3D" id="3.50.50.60">
    <property type="entry name" value="FAD/NAD(P)-binding domain"/>
    <property type="match status" value="1"/>
</dbReference>
<accession>K1U800</accession>
<reference evidence="6" key="1">
    <citation type="journal article" date="2013" name="Environ. Microbiol.">
        <title>Microbiota from the distal guts of lean and obese adolescents exhibit partial functional redundancy besides clear differences in community structure.</title>
        <authorList>
            <person name="Ferrer M."/>
            <person name="Ruiz A."/>
            <person name="Lanza F."/>
            <person name="Haange S.B."/>
            <person name="Oberbach A."/>
            <person name="Till H."/>
            <person name="Bargiela R."/>
            <person name="Campoy C."/>
            <person name="Segura M.T."/>
            <person name="Richter M."/>
            <person name="von Bergen M."/>
            <person name="Seifert J."/>
            <person name="Suarez A."/>
        </authorList>
    </citation>
    <scope>NUCLEOTIDE SEQUENCE</scope>
</reference>
<keyword evidence="4 6" id="KW-0560">Oxidoreductase</keyword>
<dbReference type="SUPFAM" id="SSF51905">
    <property type="entry name" value="FAD/NAD(P)-binding domain"/>
    <property type="match status" value="1"/>
</dbReference>
<sequence length="168" mass="17513">TCAAILDATAAALKAAGASKENIAALKAAPAPKAPEYQDEVRTVDVVVCGAGAGGLAAAIEAKLAGAEVVIVEKQGITGGATARSGGKLLGAGTKWQKKQGLYDNTDMVFDYLMDVGNRNGKFMDESKNRYLVDHLNQTLDWLTSIEATVKGDPAEVLAEPWQPLSKP</sequence>
<protein>
    <submittedName>
        <fullName evidence="6">Protein containing Fumarate reductase/succinate dehydrogenase flavoprotein</fullName>
        <ecNumber evidence="6">1.3.5.1</ecNumber>
    </submittedName>
</protein>